<evidence type="ECO:0000259" key="2">
    <source>
        <dbReference type="Pfam" id="PF02657"/>
    </source>
</evidence>
<dbReference type="STRING" id="59919.PMM1052"/>
<dbReference type="InterPro" id="IPR003808">
    <property type="entry name" value="Fe-S_metab-assoc_dom"/>
</dbReference>
<feature type="domain" description="Fe-S metabolism associated" evidence="2">
    <location>
        <begin position="14"/>
        <end position="133"/>
    </location>
</feature>
<dbReference type="Gene3D" id="3.90.1010.10">
    <property type="match status" value="1"/>
</dbReference>
<evidence type="ECO:0000313" key="4">
    <source>
        <dbReference type="Proteomes" id="UP000001026"/>
    </source>
</evidence>
<dbReference type="OrthoDB" id="542067at2"/>
<proteinExistence type="inferred from homology"/>
<dbReference type="AlphaFoldDB" id="Q7V134"/>
<comment type="similarity">
    <text evidence="1">Belongs to the SufE family.</text>
</comment>
<dbReference type="RefSeq" id="WP_011132685.1">
    <property type="nucleotide sequence ID" value="NC_005072.1"/>
</dbReference>
<accession>Q7V134</accession>
<dbReference type="SUPFAM" id="SSF82649">
    <property type="entry name" value="SufE/NifU"/>
    <property type="match status" value="1"/>
</dbReference>
<protein>
    <recommendedName>
        <fullName evidence="2">Fe-S metabolism associated domain-containing protein</fullName>
    </recommendedName>
</protein>
<dbReference type="Proteomes" id="UP000001026">
    <property type="component" value="Chromosome"/>
</dbReference>
<reference evidence="3 4" key="1">
    <citation type="journal article" date="2003" name="Nature">
        <title>Genome divergence in two Prochlorococcus ecotypes reflects oceanic niche differentiation.</title>
        <authorList>
            <person name="Rocap G."/>
            <person name="Larimer F.W."/>
            <person name="Lamerdin J.E."/>
            <person name="Malfatti S."/>
            <person name="Chain P."/>
            <person name="Ahlgren N.A."/>
            <person name="Arellano A."/>
            <person name="Coleman M."/>
            <person name="Hauser L."/>
            <person name="Hess W.R."/>
            <person name="Johnson Z.I."/>
            <person name="Land M.L."/>
            <person name="Lindell D."/>
            <person name="Post A.F."/>
            <person name="Regala W."/>
            <person name="Shah M."/>
            <person name="Shaw S.L."/>
            <person name="Steglich C."/>
            <person name="Sullivan M.B."/>
            <person name="Ting C.S."/>
            <person name="Tolonen A."/>
            <person name="Webb E.A."/>
            <person name="Zinser E.R."/>
            <person name="Chisholm S.W."/>
        </authorList>
    </citation>
    <scope>NUCLEOTIDE SEQUENCE [LARGE SCALE GENOMIC DNA]</scope>
    <source>
        <strain evidence="4">CCMP1986 / NIES-2087 / MED4</strain>
    </source>
</reference>
<dbReference type="EMBL" id="BX548174">
    <property type="protein sequence ID" value="CAE19511.1"/>
    <property type="molecule type" value="Genomic_DNA"/>
</dbReference>
<dbReference type="PANTHER" id="PTHR43597">
    <property type="entry name" value="SULFUR ACCEPTOR PROTEIN CSDE"/>
    <property type="match status" value="1"/>
</dbReference>
<organism evidence="3 4">
    <name type="scientific">Prochlorococcus marinus subsp. pastoris (strain CCMP1986 / NIES-2087 / MED4)</name>
    <dbReference type="NCBI Taxonomy" id="59919"/>
    <lineage>
        <taxon>Bacteria</taxon>
        <taxon>Bacillati</taxon>
        <taxon>Cyanobacteriota</taxon>
        <taxon>Cyanophyceae</taxon>
        <taxon>Synechococcales</taxon>
        <taxon>Prochlorococcaceae</taxon>
        <taxon>Prochlorococcus</taxon>
    </lineage>
</organism>
<dbReference type="HOGENOM" id="CLU_124502_0_1_3"/>
<evidence type="ECO:0000313" key="3">
    <source>
        <dbReference type="EMBL" id="CAE19511.1"/>
    </source>
</evidence>
<dbReference type="KEGG" id="pmm:PMM1052"/>
<dbReference type="eggNOG" id="COG2166">
    <property type="taxonomic scope" value="Bacteria"/>
</dbReference>
<evidence type="ECO:0000256" key="1">
    <source>
        <dbReference type="ARBA" id="ARBA00010282"/>
    </source>
</evidence>
<name>Q7V134_PROMP</name>
<dbReference type="Pfam" id="PF02657">
    <property type="entry name" value="SufE"/>
    <property type="match status" value="1"/>
</dbReference>
<dbReference type="PANTHER" id="PTHR43597:SF5">
    <property type="entry name" value="SUFE-LIKE PROTEIN 2, CHLOROPLASTIC"/>
    <property type="match status" value="1"/>
</dbReference>
<sequence length="141" mass="16059">MEKKETYTELNKLVEKLKNAEDPKRKYEFILWLGKKLKVPNNSILIPENKVQGCVSEVFVKASFQEGKLYWEGYSDALITKGLLAFLINGMNELTPKQVVNINNKFIEDTGLKASLTPSRSNGFLNILLKMQSQANDFLSK</sequence>
<gene>
    <name evidence="3" type="ordered locus">PMM1052</name>
</gene>